<reference evidence="5 6" key="1">
    <citation type="journal article" date="2019" name="Genome Biol. Evol.">
        <title>Insights into the evolution of the New World diploid cottons (Gossypium, subgenus Houzingenia) based on genome sequencing.</title>
        <authorList>
            <person name="Grover C.E."/>
            <person name="Arick M.A. 2nd"/>
            <person name="Thrash A."/>
            <person name="Conover J.L."/>
            <person name="Sanders W.S."/>
            <person name="Peterson D.G."/>
            <person name="Frelichowski J.E."/>
            <person name="Scheffler J.A."/>
            <person name="Scheffler B.E."/>
            <person name="Wendel J.F."/>
        </authorList>
    </citation>
    <scope>NUCLEOTIDE SEQUENCE [LARGE SCALE GENOMIC DNA]</scope>
    <source>
        <strain evidence="5">8</strain>
        <tissue evidence="5">Leaf</tissue>
    </source>
</reference>
<evidence type="ECO:0000256" key="1">
    <source>
        <dbReference type="ARBA" id="ARBA00004123"/>
    </source>
</evidence>
<comment type="subcellular location">
    <subcellularLocation>
        <location evidence="1 3">Nucleus</location>
    </subcellularLocation>
</comment>
<dbReference type="InterPro" id="IPR045281">
    <property type="entry name" value="CONSTANS-like"/>
</dbReference>
<feature type="non-terminal residue" evidence="5">
    <location>
        <position position="155"/>
    </location>
</feature>
<dbReference type="PANTHER" id="PTHR31319">
    <property type="entry name" value="ZINC FINGER PROTEIN CONSTANS-LIKE 4"/>
    <property type="match status" value="1"/>
</dbReference>
<dbReference type="GO" id="GO:0003700">
    <property type="term" value="F:DNA-binding transcription factor activity"/>
    <property type="evidence" value="ECO:0007669"/>
    <property type="project" value="TreeGrafter"/>
</dbReference>
<comment type="caution">
    <text evidence="5">The sequence shown here is derived from an EMBL/GenBank/DDBJ whole genome shotgun (WGS) entry which is preliminary data.</text>
</comment>
<dbReference type="GO" id="GO:0005634">
    <property type="term" value="C:nucleus"/>
    <property type="evidence" value="ECO:0007669"/>
    <property type="project" value="UniProtKB-SubCell"/>
</dbReference>
<accession>A0A7J9FFC6</accession>
<dbReference type="PANTHER" id="PTHR31319:SF77">
    <property type="entry name" value="ZINC FINGER PROTEIN CONSTANS-LIKE 4"/>
    <property type="match status" value="1"/>
</dbReference>
<gene>
    <name evidence="5" type="ORF">Gotri_001346</name>
</gene>
<evidence type="ECO:0000259" key="4">
    <source>
        <dbReference type="PROSITE" id="PS51017"/>
    </source>
</evidence>
<organism evidence="5 6">
    <name type="scientific">Gossypium trilobum</name>
    <dbReference type="NCBI Taxonomy" id="34281"/>
    <lineage>
        <taxon>Eukaryota</taxon>
        <taxon>Viridiplantae</taxon>
        <taxon>Streptophyta</taxon>
        <taxon>Embryophyta</taxon>
        <taxon>Tracheophyta</taxon>
        <taxon>Spermatophyta</taxon>
        <taxon>Magnoliopsida</taxon>
        <taxon>eudicotyledons</taxon>
        <taxon>Gunneridae</taxon>
        <taxon>Pentapetalae</taxon>
        <taxon>rosids</taxon>
        <taxon>malvids</taxon>
        <taxon>Malvales</taxon>
        <taxon>Malvaceae</taxon>
        <taxon>Malvoideae</taxon>
        <taxon>Gossypium</taxon>
    </lineage>
</organism>
<dbReference type="InterPro" id="IPR010402">
    <property type="entry name" value="CCT_domain"/>
</dbReference>
<protein>
    <recommendedName>
        <fullName evidence="4">CCT domain-containing protein</fullName>
    </recommendedName>
</protein>
<dbReference type="GO" id="GO:0009909">
    <property type="term" value="P:regulation of flower development"/>
    <property type="evidence" value="ECO:0007669"/>
    <property type="project" value="InterPro"/>
</dbReference>
<evidence type="ECO:0000256" key="3">
    <source>
        <dbReference type="PROSITE-ProRule" id="PRU00357"/>
    </source>
</evidence>
<evidence type="ECO:0000313" key="5">
    <source>
        <dbReference type="EMBL" id="MBA0783674.1"/>
    </source>
</evidence>
<evidence type="ECO:0000313" key="6">
    <source>
        <dbReference type="Proteomes" id="UP000593568"/>
    </source>
</evidence>
<dbReference type="EMBL" id="JABEZW010000013">
    <property type="protein sequence ID" value="MBA0783674.1"/>
    <property type="molecule type" value="Genomic_DNA"/>
</dbReference>
<evidence type="ECO:0000256" key="2">
    <source>
        <dbReference type="ARBA" id="ARBA00023242"/>
    </source>
</evidence>
<dbReference type="Pfam" id="PF06203">
    <property type="entry name" value="CCT"/>
    <property type="match status" value="1"/>
</dbReference>
<dbReference type="PROSITE" id="PS51017">
    <property type="entry name" value="CCT"/>
    <property type="match status" value="1"/>
</dbReference>
<feature type="domain" description="CCT" evidence="4">
    <location>
        <begin position="107"/>
        <end position="149"/>
    </location>
</feature>
<sequence>MDPYLDLDYRHVDLKMETQDKEQNNFGTNGVVPIQRNTVQAPMVTDQCFNMDFTSPKAFLYYYNYNPHCLSHNVVPDGGSTMTNISVSCMKVMKKTHQTVQPSWTDREERLVKYKEKRNSVKFEKTIHYASRKAYAKVRLRIEGRFAKSSDVEAE</sequence>
<proteinExistence type="predicted"/>
<dbReference type="AlphaFoldDB" id="A0A7J9FFC6"/>
<dbReference type="Proteomes" id="UP000593568">
    <property type="component" value="Unassembled WGS sequence"/>
</dbReference>
<keyword evidence="6" id="KW-1185">Reference proteome</keyword>
<name>A0A7J9FFC6_9ROSI</name>
<keyword evidence="2 3" id="KW-0539">Nucleus</keyword>